<protein>
    <submittedName>
        <fullName evidence="1">Uncharacterized protein</fullName>
    </submittedName>
</protein>
<dbReference type="KEGG" id="gtl:EP073_00285"/>
<proteinExistence type="predicted"/>
<organism evidence="1 2">
    <name type="scientific">Geovibrio thiophilus</name>
    <dbReference type="NCBI Taxonomy" id="139438"/>
    <lineage>
        <taxon>Bacteria</taxon>
        <taxon>Pseudomonadati</taxon>
        <taxon>Deferribacterota</taxon>
        <taxon>Deferribacteres</taxon>
        <taxon>Deferribacterales</taxon>
        <taxon>Geovibrionaceae</taxon>
        <taxon>Geovibrio</taxon>
    </lineage>
</organism>
<keyword evidence="2" id="KW-1185">Reference proteome</keyword>
<sequence length="195" mass="20742">MNGMIRTFVIAAAVVLAVFAGTAAFKYHKKAAKAEKGIADVILAQNWEEREVGNTGIKILAPDNMRDVSAAAEIFDNATAQDVRQFSLGTFGLTVLAAEAPAEISGEAFSADLVNKIKNSGAASVFEYEIKPEKAGGHSGWRLTGTANTGGQKIRVEALSFSSGKLLRHVAVSFDGNDDKLEKLTERILASVELE</sequence>
<dbReference type="RefSeq" id="WP_128465179.1">
    <property type="nucleotide sequence ID" value="NZ_CP035108.1"/>
</dbReference>
<dbReference type="EMBL" id="CP035108">
    <property type="protein sequence ID" value="QAR31892.1"/>
    <property type="molecule type" value="Genomic_DNA"/>
</dbReference>
<dbReference type="Proteomes" id="UP000287502">
    <property type="component" value="Chromosome"/>
</dbReference>
<gene>
    <name evidence="1" type="ORF">EP073_00285</name>
</gene>
<evidence type="ECO:0000313" key="2">
    <source>
        <dbReference type="Proteomes" id="UP000287502"/>
    </source>
</evidence>
<dbReference type="AlphaFoldDB" id="A0A410JUN0"/>
<accession>A0A410JUN0</accession>
<reference evidence="1 2" key="1">
    <citation type="submission" date="2019-01" db="EMBL/GenBank/DDBJ databases">
        <title>Geovibrio thiophilus DSM 11263, complete genome.</title>
        <authorList>
            <person name="Spring S."/>
            <person name="Bunk B."/>
            <person name="Sproer C."/>
        </authorList>
    </citation>
    <scope>NUCLEOTIDE SEQUENCE [LARGE SCALE GENOMIC DNA]</scope>
    <source>
        <strain evidence="1 2">DSM 11263</strain>
    </source>
</reference>
<evidence type="ECO:0000313" key="1">
    <source>
        <dbReference type="EMBL" id="QAR31892.1"/>
    </source>
</evidence>
<name>A0A410JUN0_9BACT</name>